<name>A0A2X2VVZ2_CITKO</name>
<accession>A0A2X2VVZ2</accession>
<evidence type="ECO:0000259" key="1">
    <source>
        <dbReference type="Pfam" id="PF07195"/>
    </source>
</evidence>
<dbReference type="InterPro" id="IPR040026">
    <property type="entry name" value="FliD"/>
</dbReference>
<feature type="domain" description="Flagellar hook-associated protein 2 C-terminal" evidence="1">
    <location>
        <begin position="2"/>
        <end position="64"/>
    </location>
</feature>
<dbReference type="Proteomes" id="UP000251584">
    <property type="component" value="Unassembled WGS sequence"/>
</dbReference>
<dbReference type="Pfam" id="PF07195">
    <property type="entry name" value="FliD_C"/>
    <property type="match status" value="1"/>
</dbReference>
<protein>
    <submittedName>
        <fullName evidence="2">Flagellar filament cap protein</fullName>
    </submittedName>
</protein>
<evidence type="ECO:0000313" key="3">
    <source>
        <dbReference type="Proteomes" id="UP000251584"/>
    </source>
</evidence>
<reference evidence="2 3" key="1">
    <citation type="submission" date="2018-06" db="EMBL/GenBank/DDBJ databases">
        <authorList>
            <consortium name="Pathogen Informatics"/>
            <person name="Doyle S."/>
        </authorList>
    </citation>
    <scope>NUCLEOTIDE SEQUENCE [LARGE SCALE GENOMIC DNA]</scope>
    <source>
        <strain evidence="2 3">NCTC10786</strain>
    </source>
</reference>
<organism evidence="2 3">
    <name type="scientific">Citrobacter koseri</name>
    <name type="common">Citrobacter diversus</name>
    <dbReference type="NCBI Taxonomy" id="545"/>
    <lineage>
        <taxon>Bacteria</taxon>
        <taxon>Pseudomonadati</taxon>
        <taxon>Pseudomonadota</taxon>
        <taxon>Gammaproteobacteria</taxon>
        <taxon>Enterobacterales</taxon>
        <taxon>Enterobacteriaceae</taxon>
        <taxon>Citrobacter</taxon>
    </lineage>
</organism>
<dbReference type="PANTHER" id="PTHR30288">
    <property type="entry name" value="FLAGELLAR CAP/ASSEMBLY PROTEIN FLID"/>
    <property type="match status" value="1"/>
</dbReference>
<proteinExistence type="predicted"/>
<gene>
    <name evidence="2" type="primary">fliD_1</name>
    <name evidence="2" type="ORF">NCTC10786_03175</name>
</gene>
<dbReference type="EMBL" id="UAVY01000004">
    <property type="protein sequence ID" value="SQB29413.1"/>
    <property type="molecule type" value="Genomic_DNA"/>
</dbReference>
<keyword evidence="2" id="KW-0969">Cilium</keyword>
<dbReference type="GO" id="GO:0009421">
    <property type="term" value="C:bacterial-type flagellum filament cap"/>
    <property type="evidence" value="ECO:0007669"/>
    <property type="project" value="InterPro"/>
</dbReference>
<dbReference type="PANTHER" id="PTHR30288:SF0">
    <property type="entry name" value="FLAGELLAR HOOK-ASSOCIATED PROTEIN 2"/>
    <property type="match status" value="1"/>
</dbReference>
<dbReference type="InterPro" id="IPR010809">
    <property type="entry name" value="FliD_C"/>
</dbReference>
<dbReference type="AlphaFoldDB" id="A0A2X2VVZ2"/>
<keyword evidence="2" id="KW-0966">Cell projection</keyword>
<keyword evidence="2" id="KW-0282">Flagellum</keyword>
<dbReference type="GO" id="GO:0007155">
    <property type="term" value="P:cell adhesion"/>
    <property type="evidence" value="ECO:0007669"/>
    <property type="project" value="InterPro"/>
</dbReference>
<sequence>MLTKMLDTSVDQSGVIKNAQDGINKTLKTLEQRYDAMEASIEATMARYKAQFTSLDKLISQMNNTANYLTQQFSSSSS</sequence>
<evidence type="ECO:0000313" key="2">
    <source>
        <dbReference type="EMBL" id="SQB29413.1"/>
    </source>
</evidence>
<dbReference type="GO" id="GO:0071973">
    <property type="term" value="P:bacterial-type flagellum-dependent cell motility"/>
    <property type="evidence" value="ECO:0007669"/>
    <property type="project" value="TreeGrafter"/>
</dbReference>